<dbReference type="AlphaFoldDB" id="A0A1G2MFP3"/>
<evidence type="ECO:0000313" key="3">
    <source>
        <dbReference type="Proteomes" id="UP000177130"/>
    </source>
</evidence>
<evidence type="ECO:0000256" key="1">
    <source>
        <dbReference type="SAM" id="Phobius"/>
    </source>
</evidence>
<dbReference type="InterPro" id="IPR046487">
    <property type="entry name" value="DUF6580"/>
</dbReference>
<evidence type="ECO:0000313" key="2">
    <source>
        <dbReference type="EMBL" id="OHA21979.1"/>
    </source>
</evidence>
<dbReference type="Pfam" id="PF20221">
    <property type="entry name" value="DUF6580"/>
    <property type="match status" value="1"/>
</dbReference>
<feature type="transmembrane region" description="Helical" evidence="1">
    <location>
        <begin position="126"/>
        <end position="143"/>
    </location>
</feature>
<proteinExistence type="predicted"/>
<keyword evidence="1" id="KW-0812">Transmembrane</keyword>
<feature type="transmembrane region" description="Helical" evidence="1">
    <location>
        <begin position="29"/>
        <end position="50"/>
    </location>
</feature>
<dbReference type="Proteomes" id="UP000177130">
    <property type="component" value="Unassembled WGS sequence"/>
</dbReference>
<protein>
    <recommendedName>
        <fullName evidence="4">ECF transporter S component</fullName>
    </recommendedName>
</protein>
<organism evidence="2 3">
    <name type="scientific">Candidatus Taylorbacteria bacterium RIFCSPHIGHO2_02_FULL_43_32b</name>
    <dbReference type="NCBI Taxonomy" id="1802306"/>
    <lineage>
        <taxon>Bacteria</taxon>
        <taxon>Candidatus Tayloriibacteriota</taxon>
    </lineage>
</organism>
<dbReference type="STRING" id="1802306.A3C72_01120"/>
<feature type="transmembrane region" description="Helical" evidence="1">
    <location>
        <begin position="62"/>
        <end position="88"/>
    </location>
</feature>
<keyword evidence="1" id="KW-0472">Membrane</keyword>
<comment type="caution">
    <text evidence="2">The sequence shown here is derived from an EMBL/GenBank/DDBJ whole genome shotgun (WGS) entry which is preliminary data.</text>
</comment>
<gene>
    <name evidence="2" type="ORF">A3C72_01120</name>
</gene>
<feature type="transmembrane region" description="Helical" evidence="1">
    <location>
        <begin position="149"/>
        <end position="167"/>
    </location>
</feature>
<name>A0A1G2MFP3_9BACT</name>
<keyword evidence="1" id="KW-1133">Transmembrane helix</keyword>
<reference evidence="2 3" key="1">
    <citation type="journal article" date="2016" name="Nat. Commun.">
        <title>Thousands of microbial genomes shed light on interconnected biogeochemical processes in an aquifer system.</title>
        <authorList>
            <person name="Anantharaman K."/>
            <person name="Brown C.T."/>
            <person name="Hug L.A."/>
            <person name="Sharon I."/>
            <person name="Castelle C.J."/>
            <person name="Probst A.J."/>
            <person name="Thomas B.C."/>
            <person name="Singh A."/>
            <person name="Wilkins M.J."/>
            <person name="Karaoz U."/>
            <person name="Brodie E.L."/>
            <person name="Williams K.H."/>
            <person name="Hubbard S.S."/>
            <person name="Banfield J.F."/>
        </authorList>
    </citation>
    <scope>NUCLEOTIDE SEQUENCE [LARGE SCALE GENOMIC DNA]</scope>
</reference>
<evidence type="ECO:0008006" key="4">
    <source>
        <dbReference type="Google" id="ProtNLM"/>
    </source>
</evidence>
<sequence>MTLKNKFFIALGLIAFAVAGRFVPHLWNLTPVAAVALLSGARLGFGWGIAVPLSVMAITDPILGLTGLPMMLTIYLAFILPGVIGYFARNSSSTAFVLGGSFASTIFFYLSTNAAVWMFTSMYPHNLAGLIASYVAGLPFVMNQIVGDLFFTAALFTIWEFGKVFAVRMKTNKMSLSGEKVF</sequence>
<dbReference type="EMBL" id="MHRK01000062">
    <property type="protein sequence ID" value="OHA21979.1"/>
    <property type="molecule type" value="Genomic_DNA"/>
</dbReference>
<feature type="transmembrane region" description="Helical" evidence="1">
    <location>
        <begin position="94"/>
        <end position="119"/>
    </location>
</feature>
<accession>A0A1G2MFP3</accession>